<dbReference type="InterPro" id="IPR043504">
    <property type="entry name" value="Peptidase_S1_PA_chymotrypsin"/>
</dbReference>
<gene>
    <name evidence="2" type="ORF">JQX11_18610</name>
</gene>
<dbReference type="InterPro" id="IPR009003">
    <property type="entry name" value="Peptidase_S1_PA"/>
</dbReference>
<protein>
    <recommendedName>
        <fullName evidence="4">Streptogrisin C</fullName>
    </recommendedName>
</protein>
<name>A0ABS2IVG4_9ACTN</name>
<feature type="chain" id="PRO_5046704245" description="Streptogrisin C" evidence="1">
    <location>
        <begin position="40"/>
        <end position="442"/>
    </location>
</feature>
<evidence type="ECO:0000313" key="3">
    <source>
        <dbReference type="Proteomes" id="UP001518872"/>
    </source>
</evidence>
<organism evidence="2 3">
    <name type="scientific">Micromonospora humida</name>
    <dbReference type="NCBI Taxonomy" id="2809018"/>
    <lineage>
        <taxon>Bacteria</taxon>
        <taxon>Bacillati</taxon>
        <taxon>Actinomycetota</taxon>
        <taxon>Actinomycetes</taxon>
        <taxon>Micromonosporales</taxon>
        <taxon>Micromonosporaceae</taxon>
        <taxon>Micromonospora</taxon>
    </lineage>
</organism>
<evidence type="ECO:0000313" key="2">
    <source>
        <dbReference type="EMBL" id="MBM7078338.1"/>
    </source>
</evidence>
<dbReference type="PROSITE" id="PS00134">
    <property type="entry name" value="TRYPSIN_HIS"/>
    <property type="match status" value="1"/>
</dbReference>
<reference evidence="2 3" key="1">
    <citation type="submission" date="2021-02" db="EMBL/GenBank/DDBJ databases">
        <authorList>
            <person name="Ra J.-S."/>
        </authorList>
    </citation>
    <scope>NUCLEOTIDE SEQUENCE [LARGE SCALE GENOMIC DNA]</scope>
    <source>
        <strain evidence="2 3">MMS20-R1-14</strain>
    </source>
</reference>
<sequence length="442" mass="46348">MPTVSSFRLSVPRRAPLAAAIAALVVVPALLAGPMVASAAPTNPSTTSDDPQSTDNLDPALLAEMRRQNGLQPALTAIWDAQMQNPNSGFAGVAYEGDGLTLYWKGALTPGMSAALDTGRTFGPVTVKAAANSEAELHAAGNKIHSAIDRHSGSDIQSISYAPDGSGLKISRGPEATRGEPARMIRSDNSDQASVEQILAEAQVDVPVQVTDATEPLDLLSSRLDDNSPWNGGGRWESWRGLDHRMNCTTGFGVHSGGRSYVLSAGHCATPPDDAYQGKYGAAFDEMGPVYDDDWRSDLLLINAPGWYLIFDGSATTSTTKAVRSWGYWAANELVCQSGMTSGTVCGIKQQSSTDIRVSCNTPDSDGDCDYTIYGLIKSTQTSGSTAARGGDSGGPVFTLDGTGVRAKGIVSGGGGTTLYFQDWADVIRVYGAYPNTNSSTS</sequence>
<comment type="caution">
    <text evidence="2">The sequence shown here is derived from an EMBL/GenBank/DDBJ whole genome shotgun (WGS) entry which is preliminary data.</text>
</comment>
<dbReference type="PROSITE" id="PS00135">
    <property type="entry name" value="TRYPSIN_SER"/>
    <property type="match status" value="1"/>
</dbReference>
<proteinExistence type="predicted"/>
<dbReference type="SUPFAM" id="SSF50494">
    <property type="entry name" value="Trypsin-like serine proteases"/>
    <property type="match status" value="1"/>
</dbReference>
<dbReference type="InterPro" id="IPR018114">
    <property type="entry name" value="TRYPSIN_HIS"/>
</dbReference>
<dbReference type="Gene3D" id="2.40.10.10">
    <property type="entry name" value="Trypsin-like serine proteases"/>
    <property type="match status" value="2"/>
</dbReference>
<dbReference type="EMBL" id="JAFEUC010000008">
    <property type="protein sequence ID" value="MBM7078338.1"/>
    <property type="molecule type" value="Genomic_DNA"/>
</dbReference>
<dbReference type="Proteomes" id="UP001518872">
    <property type="component" value="Unassembled WGS sequence"/>
</dbReference>
<dbReference type="InterPro" id="IPR033116">
    <property type="entry name" value="TRYPSIN_SER"/>
</dbReference>
<keyword evidence="1" id="KW-0732">Signal</keyword>
<evidence type="ECO:0000256" key="1">
    <source>
        <dbReference type="SAM" id="SignalP"/>
    </source>
</evidence>
<accession>A0ABS2IVG4</accession>
<feature type="signal peptide" evidence="1">
    <location>
        <begin position="1"/>
        <end position="39"/>
    </location>
</feature>
<evidence type="ECO:0008006" key="4">
    <source>
        <dbReference type="Google" id="ProtNLM"/>
    </source>
</evidence>
<keyword evidence="3" id="KW-1185">Reference proteome</keyword>